<evidence type="ECO:0000313" key="1">
    <source>
        <dbReference type="EMBL" id="EOM74726.1"/>
    </source>
</evidence>
<keyword evidence="2" id="KW-1185">Reference proteome</keyword>
<accession>R7WHV7</accession>
<evidence type="ECO:0000313" key="2">
    <source>
        <dbReference type="Proteomes" id="UP000013525"/>
    </source>
</evidence>
<proteinExistence type="predicted"/>
<dbReference type="AlphaFoldDB" id="R7WHV7"/>
<sequence>MLPEDWTAATGIPRHVVETGRTDLARTEETRALTLRLLHAEHTMP</sequence>
<protein>
    <submittedName>
        <fullName evidence="1">Uncharacterized protein</fullName>
    </submittedName>
</protein>
<dbReference type="Proteomes" id="UP000013525">
    <property type="component" value="Unassembled WGS sequence"/>
</dbReference>
<name>R7WHV7_9NOCA</name>
<gene>
    <name evidence="1" type="ORF">Rrhod_3954</name>
</gene>
<comment type="caution">
    <text evidence="1">The sequence shown here is derived from an EMBL/GenBank/DDBJ whole genome shotgun (WGS) entry which is preliminary data.</text>
</comment>
<organism evidence="1 2">
    <name type="scientific">Rhodococcus rhodnii LMG 5362</name>
    <dbReference type="NCBI Taxonomy" id="1273125"/>
    <lineage>
        <taxon>Bacteria</taxon>
        <taxon>Bacillati</taxon>
        <taxon>Actinomycetota</taxon>
        <taxon>Actinomycetes</taxon>
        <taxon>Mycobacteriales</taxon>
        <taxon>Nocardiaceae</taxon>
        <taxon>Rhodococcus</taxon>
    </lineage>
</organism>
<dbReference type="EMBL" id="APMY01000120">
    <property type="protein sequence ID" value="EOM74726.1"/>
    <property type="molecule type" value="Genomic_DNA"/>
</dbReference>
<reference evidence="1 2" key="1">
    <citation type="journal article" date="2013" name="Genome Announc.">
        <title>Draft Genome Sequence of Rhodococcus rhodnii Strain LMG5362, a Symbiont of Rhodnius prolixus (Hemiptera, Reduviidae, Triatominae), the Principle Vector of Trypanosoma cruzi.</title>
        <authorList>
            <person name="Pachebat J.A."/>
            <person name="van Keulen G."/>
            <person name="Whitten M.M."/>
            <person name="Girdwood S."/>
            <person name="Del Sol R."/>
            <person name="Dyson P.J."/>
            <person name="Facey P.D."/>
        </authorList>
    </citation>
    <scope>NUCLEOTIDE SEQUENCE [LARGE SCALE GENOMIC DNA]</scope>
    <source>
        <strain evidence="1 2">LMG 5362</strain>
    </source>
</reference>